<evidence type="ECO:0000313" key="3">
    <source>
        <dbReference type="EMBL" id="NDV00703.1"/>
    </source>
</evidence>
<dbReference type="InterPro" id="IPR051680">
    <property type="entry name" value="ATP-dep_Glu-Cys_Ligase-2"/>
</dbReference>
<name>A0A6B2JHH6_9RHOB</name>
<dbReference type="EMBL" id="JAAGAB010000002">
    <property type="protein sequence ID" value="NDV00703.1"/>
    <property type="molecule type" value="Genomic_DNA"/>
</dbReference>
<dbReference type="Gene3D" id="3.40.50.11290">
    <property type="match status" value="1"/>
</dbReference>
<dbReference type="Pfam" id="PF04168">
    <property type="entry name" value="Alpha-E"/>
    <property type="match status" value="1"/>
</dbReference>
<proteinExistence type="predicted"/>
<sequence length="798" mass="86574">MTRDARATPGRRALLEGYQPLKGVPDELIGEDGRPRAAWGDLIAALSAMTPEELAGRHAAADRYLSDAGVFYRQYEQESSTTRDWPMSHMPVLIDRAEWEEIAAALTERADLLEKVMADLYGPGRLVAGGHLPPALVAGNPEWLRPMVGVQPRSGHYLHYVAFDIGRGPGGAWWVLGDRCQAPSGAGFALENRIATARAYSEHYARANVERLAGFFRRFRDALMEMGGAAEGRPEGRVAIMTPGPANAAYFEHAYIARYLGVPLLEGDDMVVRGGQLMVRTVSGLRPISVLWRRLDATWADPLELDERSHIGTPGLVSALRAGGLSMVNALGSGVLETRALLAFLPRISELIDGRPLRMPNIATWWCGGAEERAYVRSHAGRMTVSSALSTRALFDAGETAAETARSEGNFEDWLERQGGALVGQEAVSLSTTPAFEGGRLVPRPMSLRIFLARTKDGWQVMPGGYARIGRESRPAELALQRGGLAADVWVVSKQPVQAETMLPASGDDPLRLQPSALPSRAADNLFWLGRYIERAEMIVRLWRAWHVRLAEQGAADGPLFAALEAHLAARGVSLSAGLDDAVGPVLQSAIGSAAHVRDRFSLDGWLALTDLERTLSEVSAAEPGDGTVRAASTLLRMIAAFSGLVHENMYRFSGWRFLSIGRDLERAHSVARLLADFADPEAPDGALDLAIELGDSTMSHRRRYAAAPTRATVLDLLALDALNPRAVAFQLTEVAEHVSYLPGAERHRQLSPFQRALLHAQAAVQGTTPGALTTERLNASAEEVAQLSTLLAEAYFR</sequence>
<dbReference type="PANTHER" id="PTHR34595">
    <property type="entry name" value="BLR5612 PROTEIN"/>
    <property type="match status" value="1"/>
</dbReference>
<dbReference type="AlphaFoldDB" id="A0A6B2JHH6"/>
<feature type="domain" description="DUF403" evidence="1">
    <location>
        <begin position="518"/>
        <end position="797"/>
    </location>
</feature>
<dbReference type="PANTHER" id="PTHR34595:SF2">
    <property type="entry name" value="BLR2978 PROTEIN"/>
    <property type="match status" value="1"/>
</dbReference>
<dbReference type="Pfam" id="PF14403">
    <property type="entry name" value="CP_ATPgrasp_2"/>
    <property type="match status" value="1"/>
</dbReference>
<feature type="domain" description="Circularly permuted ATP-grasp type 2" evidence="2">
    <location>
        <begin position="91"/>
        <end position="469"/>
    </location>
</feature>
<dbReference type="SUPFAM" id="SSF56059">
    <property type="entry name" value="Glutathione synthetase ATP-binding domain-like"/>
    <property type="match status" value="1"/>
</dbReference>
<organism evidence="3 4">
    <name type="scientific">Pseudoroseicyclus tamaricis</name>
    <dbReference type="NCBI Taxonomy" id="2705421"/>
    <lineage>
        <taxon>Bacteria</taxon>
        <taxon>Pseudomonadati</taxon>
        <taxon>Pseudomonadota</taxon>
        <taxon>Alphaproteobacteria</taxon>
        <taxon>Rhodobacterales</taxon>
        <taxon>Paracoccaceae</taxon>
        <taxon>Pseudoroseicyclus</taxon>
    </lineage>
</organism>
<dbReference type="Proteomes" id="UP000474757">
    <property type="component" value="Unassembled WGS sequence"/>
</dbReference>
<dbReference type="InterPro" id="IPR025841">
    <property type="entry name" value="CP_ATPgrasp_2"/>
</dbReference>
<evidence type="ECO:0000259" key="1">
    <source>
        <dbReference type="Pfam" id="PF04168"/>
    </source>
</evidence>
<dbReference type="InterPro" id="IPR007296">
    <property type="entry name" value="DUF403"/>
</dbReference>
<reference evidence="3 4" key="1">
    <citation type="submission" date="2020-02" db="EMBL/GenBank/DDBJ databases">
        <title>Pseudoroseicyclus tamarix, sp. nov., isolated from offshore sediment of a Tamarix chinensis forest.</title>
        <authorList>
            <person name="Gai Y."/>
        </authorList>
    </citation>
    <scope>NUCLEOTIDE SEQUENCE [LARGE SCALE GENOMIC DNA]</scope>
    <source>
        <strain evidence="3 4">CLL3-39</strain>
    </source>
</reference>
<dbReference type="RefSeq" id="WP_163891443.1">
    <property type="nucleotide sequence ID" value="NZ_JAAFYS010000002.1"/>
</dbReference>
<accession>A0A6B2JHH6</accession>
<keyword evidence="4" id="KW-1185">Reference proteome</keyword>
<evidence type="ECO:0000259" key="2">
    <source>
        <dbReference type="Pfam" id="PF14403"/>
    </source>
</evidence>
<protein>
    <submittedName>
        <fullName evidence="3">Circularly permuted type 2 ATP-grasp protein</fullName>
    </submittedName>
</protein>
<evidence type="ECO:0000313" key="4">
    <source>
        <dbReference type="Proteomes" id="UP000474757"/>
    </source>
</evidence>
<gene>
    <name evidence="3" type="ORF">GZA08_06940</name>
</gene>
<comment type="caution">
    <text evidence="3">The sequence shown here is derived from an EMBL/GenBank/DDBJ whole genome shotgun (WGS) entry which is preliminary data.</text>
</comment>